<keyword evidence="2" id="KW-1185">Reference proteome</keyword>
<evidence type="ECO:0000313" key="1">
    <source>
        <dbReference type="EMBL" id="GJT15971.1"/>
    </source>
</evidence>
<organism evidence="1 2">
    <name type="scientific">Tanacetum coccineum</name>
    <dbReference type="NCBI Taxonomy" id="301880"/>
    <lineage>
        <taxon>Eukaryota</taxon>
        <taxon>Viridiplantae</taxon>
        <taxon>Streptophyta</taxon>
        <taxon>Embryophyta</taxon>
        <taxon>Tracheophyta</taxon>
        <taxon>Spermatophyta</taxon>
        <taxon>Magnoliopsida</taxon>
        <taxon>eudicotyledons</taxon>
        <taxon>Gunneridae</taxon>
        <taxon>Pentapetalae</taxon>
        <taxon>asterids</taxon>
        <taxon>campanulids</taxon>
        <taxon>Asterales</taxon>
        <taxon>Asteraceae</taxon>
        <taxon>Asteroideae</taxon>
        <taxon>Anthemideae</taxon>
        <taxon>Anthemidinae</taxon>
        <taxon>Tanacetum</taxon>
    </lineage>
</organism>
<name>A0ABQ5BMP6_9ASTR</name>
<accession>A0ABQ5BMP6</accession>
<reference evidence="1" key="1">
    <citation type="journal article" date="2022" name="Int. J. Mol. Sci.">
        <title>Draft Genome of Tanacetum Coccineum: Genomic Comparison of Closely Related Tanacetum-Family Plants.</title>
        <authorList>
            <person name="Yamashiro T."/>
            <person name="Shiraishi A."/>
            <person name="Nakayama K."/>
            <person name="Satake H."/>
        </authorList>
    </citation>
    <scope>NUCLEOTIDE SEQUENCE</scope>
</reference>
<proteinExistence type="predicted"/>
<dbReference type="EMBL" id="BQNB010013438">
    <property type="protein sequence ID" value="GJT15971.1"/>
    <property type="molecule type" value="Genomic_DNA"/>
</dbReference>
<gene>
    <name evidence="1" type="ORF">Tco_0874677</name>
</gene>
<evidence type="ECO:0000313" key="2">
    <source>
        <dbReference type="Proteomes" id="UP001151760"/>
    </source>
</evidence>
<protein>
    <submittedName>
        <fullName evidence="1">Uncharacterized protein</fullName>
    </submittedName>
</protein>
<dbReference type="Proteomes" id="UP001151760">
    <property type="component" value="Unassembled WGS sequence"/>
</dbReference>
<sequence>MSRMHQRNEGYPFDSLVDFACRFYGTNLSKAIGDGESIKFYNDHGLENSRLANTKKVTLNLEEGNTEFWRQRFSGECLEPELQRSTDIEVKATNVFDDKTDVAEDSGQQVDYDEADREEVVEQTENQAGDTEAVKDKEAAAYSLQMIGGYSSLLLNLNFHQIVLVLI</sequence>
<reference evidence="1" key="2">
    <citation type="submission" date="2022-01" db="EMBL/GenBank/DDBJ databases">
        <authorList>
            <person name="Yamashiro T."/>
            <person name="Shiraishi A."/>
            <person name="Satake H."/>
            <person name="Nakayama K."/>
        </authorList>
    </citation>
    <scope>NUCLEOTIDE SEQUENCE</scope>
</reference>
<comment type="caution">
    <text evidence="1">The sequence shown here is derived from an EMBL/GenBank/DDBJ whole genome shotgun (WGS) entry which is preliminary data.</text>
</comment>